<dbReference type="Proteomes" id="UP001162992">
    <property type="component" value="Chromosome 17"/>
</dbReference>
<sequence length="229" mass="25730">MEDTMEDRTSNSAKSKGTLISLMLQELRLDASEREYNSKIAPGSQLQIDSTTARLSFRSLTQRGRPAKSANNRQSNLSTRSSSDYLQRPTQTAGCTRSSRTFGDEAKIFIAPTSNHRRLNMDKHKESLMRRLSSSEKISVEEVNIADIVSSVGGNWYVRKQSNHQKRCYYQSVVPAESIKSKTELPTAVLRKECYKRNRPAARASMPGKLLPPVTLKVVDIGCFNKRGK</sequence>
<gene>
    <name evidence="1" type="ORF">O6H91_17G010700</name>
</gene>
<keyword evidence="2" id="KW-1185">Reference proteome</keyword>
<dbReference type="EMBL" id="CM055108">
    <property type="protein sequence ID" value="KAJ7524548.1"/>
    <property type="molecule type" value="Genomic_DNA"/>
</dbReference>
<comment type="caution">
    <text evidence="1">The sequence shown here is derived from an EMBL/GenBank/DDBJ whole genome shotgun (WGS) entry which is preliminary data.</text>
</comment>
<name>A0ACC2B435_DIPCM</name>
<accession>A0ACC2B435</accession>
<protein>
    <submittedName>
        <fullName evidence="1">Uncharacterized protein</fullName>
    </submittedName>
</protein>
<evidence type="ECO:0000313" key="2">
    <source>
        <dbReference type="Proteomes" id="UP001162992"/>
    </source>
</evidence>
<evidence type="ECO:0000313" key="1">
    <source>
        <dbReference type="EMBL" id="KAJ7524548.1"/>
    </source>
</evidence>
<organism evidence="1 2">
    <name type="scientific">Diphasiastrum complanatum</name>
    <name type="common">Issler's clubmoss</name>
    <name type="synonym">Lycopodium complanatum</name>
    <dbReference type="NCBI Taxonomy" id="34168"/>
    <lineage>
        <taxon>Eukaryota</taxon>
        <taxon>Viridiplantae</taxon>
        <taxon>Streptophyta</taxon>
        <taxon>Embryophyta</taxon>
        <taxon>Tracheophyta</taxon>
        <taxon>Lycopodiopsida</taxon>
        <taxon>Lycopodiales</taxon>
        <taxon>Lycopodiaceae</taxon>
        <taxon>Lycopodioideae</taxon>
        <taxon>Diphasiastrum</taxon>
    </lineage>
</organism>
<proteinExistence type="predicted"/>
<reference evidence="2" key="1">
    <citation type="journal article" date="2024" name="Proc. Natl. Acad. Sci. U.S.A.">
        <title>Extraordinary preservation of gene collinearity over three hundred million years revealed in homosporous lycophytes.</title>
        <authorList>
            <person name="Li C."/>
            <person name="Wickell D."/>
            <person name="Kuo L.Y."/>
            <person name="Chen X."/>
            <person name="Nie B."/>
            <person name="Liao X."/>
            <person name="Peng D."/>
            <person name="Ji J."/>
            <person name="Jenkins J."/>
            <person name="Williams M."/>
            <person name="Shu S."/>
            <person name="Plott C."/>
            <person name="Barry K."/>
            <person name="Rajasekar S."/>
            <person name="Grimwood J."/>
            <person name="Han X."/>
            <person name="Sun S."/>
            <person name="Hou Z."/>
            <person name="He W."/>
            <person name="Dai G."/>
            <person name="Sun C."/>
            <person name="Schmutz J."/>
            <person name="Leebens-Mack J.H."/>
            <person name="Li F.W."/>
            <person name="Wang L."/>
        </authorList>
    </citation>
    <scope>NUCLEOTIDE SEQUENCE [LARGE SCALE GENOMIC DNA]</scope>
    <source>
        <strain evidence="2">cv. PW_Plant_1</strain>
    </source>
</reference>